<comment type="similarity">
    <text evidence="1">Belongs to the short-chain fatty acyl-CoA assimilation regulator (ScfR) family.</text>
</comment>
<dbReference type="STRING" id="1120980.GCA_000745955_01503"/>
<evidence type="ECO:0000313" key="3">
    <source>
        <dbReference type="EMBL" id="SSY70486.1"/>
    </source>
</evidence>
<keyword evidence="4" id="KW-1185">Reference proteome</keyword>
<evidence type="ECO:0000256" key="1">
    <source>
        <dbReference type="ARBA" id="ARBA00007227"/>
    </source>
</evidence>
<dbReference type="PANTHER" id="PTHR43236:SF1">
    <property type="entry name" value="BLL7220 PROTEIN"/>
    <property type="match status" value="1"/>
</dbReference>
<organism evidence="3 4">
    <name type="scientific">Alysiella crassa</name>
    <dbReference type="NCBI Taxonomy" id="153491"/>
    <lineage>
        <taxon>Bacteria</taxon>
        <taxon>Pseudomonadati</taxon>
        <taxon>Pseudomonadota</taxon>
        <taxon>Betaproteobacteria</taxon>
        <taxon>Neisseriales</taxon>
        <taxon>Neisseriaceae</taxon>
        <taxon>Alysiella</taxon>
    </lineage>
</organism>
<dbReference type="Pfam" id="PF06114">
    <property type="entry name" value="Peptidase_M78"/>
    <property type="match status" value="1"/>
</dbReference>
<dbReference type="InterPro" id="IPR010982">
    <property type="entry name" value="Lambda_DNA-bd_dom_sf"/>
</dbReference>
<gene>
    <name evidence="3" type="ORF">NCTC10283_00582</name>
</gene>
<dbReference type="Gene3D" id="1.10.260.40">
    <property type="entry name" value="lambda repressor-like DNA-binding domains"/>
    <property type="match status" value="1"/>
</dbReference>
<protein>
    <submittedName>
        <fullName evidence="3">Conjugal transfer protein TrbA</fullName>
    </submittedName>
</protein>
<dbReference type="Proteomes" id="UP000254209">
    <property type="component" value="Unassembled WGS sequence"/>
</dbReference>
<dbReference type="EMBL" id="UFSO01000002">
    <property type="protein sequence ID" value="SSY70486.1"/>
    <property type="molecule type" value="Genomic_DNA"/>
</dbReference>
<dbReference type="SMART" id="SM00530">
    <property type="entry name" value="HTH_XRE"/>
    <property type="match status" value="1"/>
</dbReference>
<dbReference type="SUPFAM" id="SSF47413">
    <property type="entry name" value="lambda repressor-like DNA-binding domains"/>
    <property type="match status" value="1"/>
</dbReference>
<dbReference type="InterPro" id="IPR010359">
    <property type="entry name" value="IrrE_HExxH"/>
</dbReference>
<dbReference type="AlphaFoldDB" id="A0A376BLC9"/>
<evidence type="ECO:0000313" key="4">
    <source>
        <dbReference type="Proteomes" id="UP000254209"/>
    </source>
</evidence>
<name>A0A376BLC9_9NEIS</name>
<feature type="domain" description="HTH cro/C1-type" evidence="2">
    <location>
        <begin position="13"/>
        <end position="67"/>
    </location>
</feature>
<reference evidence="3 4" key="1">
    <citation type="submission" date="2018-06" db="EMBL/GenBank/DDBJ databases">
        <authorList>
            <consortium name="Pathogen Informatics"/>
            <person name="Doyle S."/>
        </authorList>
    </citation>
    <scope>NUCLEOTIDE SEQUENCE [LARGE SCALE GENOMIC DNA]</scope>
    <source>
        <strain evidence="3 4">NCTC10283</strain>
    </source>
</reference>
<dbReference type="PANTHER" id="PTHR43236">
    <property type="entry name" value="ANTITOXIN HIGA1"/>
    <property type="match status" value="1"/>
</dbReference>
<evidence type="ECO:0000259" key="2">
    <source>
        <dbReference type="PROSITE" id="PS50943"/>
    </source>
</evidence>
<sequence length="391" mass="45202">MKVGLTDFVPEKLEIARKARGWNAAELAEYSGVSATTLSNWESGLQQPSFVNLEKVADTLKFPMNWFLEKTDIQDKGVYLYRSLKQDLTVFREMAKAKMTITSHIVKRLDEWIEFEPLNLPTLDIPNNPFLLNDLEIEHIVAQCREFWRLGSAPIPNMIELLEYIGIIVIKDNLGTVSMDGVSNWYDGRPFVFLSKDKENAPRSRFDAAHELGHIILHRHLKREDYDTSIKSNNKEEKDKRKQMYDLIEKQANYFASALLLPEQMAYQLTYPTLDKLLAIKQNWGVSVGALIMRARALDVIDDDQKTRLFKNYSARGWRKGEPLDDIFKSEYPSMLYNAFDVLVHESAYPKNGLVELFSLNQNDLIDCCALPKYFFDEHSKIIKFKAKKTA</sequence>
<dbReference type="PROSITE" id="PS50943">
    <property type="entry name" value="HTH_CROC1"/>
    <property type="match status" value="1"/>
</dbReference>
<dbReference type="Gene3D" id="1.10.10.2910">
    <property type="match status" value="1"/>
</dbReference>
<accession>A0A376BLC9</accession>
<dbReference type="Pfam" id="PF01381">
    <property type="entry name" value="HTH_3"/>
    <property type="match status" value="1"/>
</dbReference>
<dbReference type="RefSeq" id="WP_051968523.1">
    <property type="nucleotide sequence ID" value="NZ_CP091519.2"/>
</dbReference>
<dbReference type="GO" id="GO:0003677">
    <property type="term" value="F:DNA binding"/>
    <property type="evidence" value="ECO:0007669"/>
    <property type="project" value="InterPro"/>
</dbReference>
<proteinExistence type="inferred from homology"/>
<dbReference type="OrthoDB" id="9794834at2"/>
<dbReference type="InterPro" id="IPR001387">
    <property type="entry name" value="Cro/C1-type_HTH"/>
</dbReference>
<dbReference type="CDD" id="cd00093">
    <property type="entry name" value="HTH_XRE"/>
    <property type="match status" value="1"/>
</dbReference>
<dbReference type="InterPro" id="IPR052345">
    <property type="entry name" value="Rad_response_metalloprotease"/>
</dbReference>